<feature type="compositionally biased region" description="Low complexity" evidence="1">
    <location>
        <begin position="111"/>
        <end position="123"/>
    </location>
</feature>
<evidence type="ECO:0000256" key="1">
    <source>
        <dbReference type="SAM" id="MobiDB-lite"/>
    </source>
</evidence>
<feature type="compositionally biased region" description="Basic and acidic residues" evidence="1">
    <location>
        <begin position="169"/>
        <end position="190"/>
    </location>
</feature>
<feature type="region of interest" description="Disordered" evidence="1">
    <location>
        <begin position="73"/>
        <end position="134"/>
    </location>
</feature>
<reference evidence="2" key="1">
    <citation type="submission" date="2022-08" db="EMBL/GenBank/DDBJ databases">
        <title>Genome sequencing of Nocardioides sp. STR2.</title>
        <authorList>
            <person name="So Y."/>
        </authorList>
    </citation>
    <scope>NUCLEOTIDE SEQUENCE</scope>
    <source>
        <strain evidence="2">STR2</strain>
    </source>
</reference>
<protein>
    <submittedName>
        <fullName evidence="2">Uncharacterized protein</fullName>
    </submittedName>
</protein>
<proteinExistence type="predicted"/>
<evidence type="ECO:0000313" key="2">
    <source>
        <dbReference type="EMBL" id="MCY4726683.1"/>
    </source>
</evidence>
<keyword evidence="3" id="KW-1185">Reference proteome</keyword>
<comment type="caution">
    <text evidence="2">The sequence shown here is derived from an EMBL/GenBank/DDBJ whole genome shotgun (WGS) entry which is preliminary data.</text>
</comment>
<name>A0ABT4CCI8_9ACTN</name>
<organism evidence="2 3">
    <name type="scientific">Nocardioides pini</name>
    <dbReference type="NCBI Taxonomy" id="2975053"/>
    <lineage>
        <taxon>Bacteria</taxon>
        <taxon>Bacillati</taxon>
        <taxon>Actinomycetota</taxon>
        <taxon>Actinomycetes</taxon>
        <taxon>Propionibacteriales</taxon>
        <taxon>Nocardioidaceae</taxon>
        <taxon>Nocardioides</taxon>
    </lineage>
</organism>
<accession>A0ABT4CCI8</accession>
<sequence>MTATATDEVRLVYLPATKGAGRVHRTTCEHIPAKGTPIPAERVDPDALYDATRATCCSPRMFDIRNAIAAQTGTTTKENAMPNAAQKSAKNKAADAPKPAAAKDKAEKAPAKPAASKKAAAAPAKDKADAAPARTKVGTFDVGTKDKFKCQGECGETLPVKKFPTVGTEGKRAVECRPDRDKRTKAEKAARAAAKAK</sequence>
<dbReference type="RefSeq" id="WP_268111589.1">
    <property type="nucleotide sequence ID" value="NZ_JAPPUX010000003.1"/>
</dbReference>
<dbReference type="EMBL" id="JAPPUX010000003">
    <property type="protein sequence ID" value="MCY4726683.1"/>
    <property type="molecule type" value="Genomic_DNA"/>
</dbReference>
<dbReference type="Proteomes" id="UP001074726">
    <property type="component" value="Unassembled WGS sequence"/>
</dbReference>
<gene>
    <name evidence="2" type="ORF">NYO98_10375</name>
</gene>
<evidence type="ECO:0000313" key="3">
    <source>
        <dbReference type="Proteomes" id="UP001074726"/>
    </source>
</evidence>
<feature type="region of interest" description="Disordered" evidence="1">
    <location>
        <begin position="161"/>
        <end position="197"/>
    </location>
</feature>
<feature type="compositionally biased region" description="Basic and acidic residues" evidence="1">
    <location>
        <begin position="101"/>
        <end position="110"/>
    </location>
</feature>